<protein>
    <submittedName>
        <fullName evidence="14">Cadherin EGF LAG seven-pass G-type receptor 3</fullName>
    </submittedName>
</protein>
<dbReference type="Gene3D" id="2.60.40.60">
    <property type="entry name" value="Cadherins"/>
    <property type="match status" value="5"/>
</dbReference>
<evidence type="ECO:0000256" key="1">
    <source>
        <dbReference type="ARBA" id="ARBA00004370"/>
    </source>
</evidence>
<keyword evidence="4" id="KW-0732">Signal</keyword>
<dbReference type="GO" id="GO:0016342">
    <property type="term" value="C:catenin complex"/>
    <property type="evidence" value="ECO:0007669"/>
    <property type="project" value="TreeGrafter"/>
</dbReference>
<evidence type="ECO:0000256" key="6">
    <source>
        <dbReference type="ARBA" id="ARBA00022837"/>
    </source>
</evidence>
<feature type="domain" description="Cadherin" evidence="13">
    <location>
        <begin position="244"/>
        <end position="343"/>
    </location>
</feature>
<organism evidence="14 15">
    <name type="scientific">Stylophora pistillata</name>
    <name type="common">Smooth cauliflower coral</name>
    <dbReference type="NCBI Taxonomy" id="50429"/>
    <lineage>
        <taxon>Eukaryota</taxon>
        <taxon>Metazoa</taxon>
        <taxon>Cnidaria</taxon>
        <taxon>Anthozoa</taxon>
        <taxon>Hexacorallia</taxon>
        <taxon>Scleractinia</taxon>
        <taxon>Astrocoeniina</taxon>
        <taxon>Pocilloporidae</taxon>
        <taxon>Stylophora</taxon>
    </lineage>
</organism>
<dbReference type="PANTHER" id="PTHR24027">
    <property type="entry name" value="CADHERIN-23"/>
    <property type="match status" value="1"/>
</dbReference>
<dbReference type="EMBL" id="LSMT01000138">
    <property type="protein sequence ID" value="PFX25926.1"/>
    <property type="molecule type" value="Genomic_DNA"/>
</dbReference>
<dbReference type="OrthoDB" id="5952955at2759"/>
<keyword evidence="11" id="KW-0325">Glycoprotein</keyword>
<dbReference type="Proteomes" id="UP000225706">
    <property type="component" value="Unassembled WGS sequence"/>
</dbReference>
<dbReference type="Pfam" id="PF23597">
    <property type="entry name" value="KIAA0319_N"/>
    <property type="match status" value="1"/>
</dbReference>
<dbReference type="GO" id="GO:0016339">
    <property type="term" value="P:calcium-dependent cell-cell adhesion via plasma membrane cell adhesion molecules"/>
    <property type="evidence" value="ECO:0007669"/>
    <property type="project" value="TreeGrafter"/>
</dbReference>
<dbReference type="SUPFAM" id="SSF49313">
    <property type="entry name" value="Cadherin-like"/>
    <property type="match status" value="5"/>
</dbReference>
<evidence type="ECO:0000256" key="11">
    <source>
        <dbReference type="ARBA" id="ARBA00023180"/>
    </source>
</evidence>
<evidence type="ECO:0000256" key="12">
    <source>
        <dbReference type="PROSITE-ProRule" id="PRU00043"/>
    </source>
</evidence>
<dbReference type="GO" id="GO:0005509">
    <property type="term" value="F:calcium ion binding"/>
    <property type="evidence" value="ECO:0007669"/>
    <property type="project" value="UniProtKB-UniRule"/>
</dbReference>
<keyword evidence="15" id="KW-1185">Reference proteome</keyword>
<dbReference type="InterPro" id="IPR020894">
    <property type="entry name" value="Cadherin_CS"/>
</dbReference>
<sequence length="661" mass="74296">MMEKRPAELPRIAAVAFLIINFGVRISDSLDVIDDPHSTIICIAGKTSYNVSFVKDIEAGVFTSLDEVGSVKSCVRRACNTRAGHVAFLVERMCYMVLCHVPSTSCRTGKPSTPSIFTISITPYTWFDAAPVFSDKFPRVIDVKENNQRGQIITNIHGNAKSRRSRNAPIKYFILSGNTGNAFQLRKHPRGQSASLVAIRKLDREKIPWYNLTILAVNEDENKSSTRVLSINVKDENDNAPVFSRTNYSVTLLSNQSSGSEVIRINATDADIGENARMRFYLLHHQSLFRMLPESGTILLNQKVRVDREHSYTLIVAARIGAHKSIATVQVHVLGVNEYRPFFENSEYKVKVSEALKAGNSVTKVVARDFDYGKNGELNFTIIAGNVSYFSIDKEGVVKTRTSLLTRGGLNCSLTIIVSDRGTPTKRSEDVANLYITIDEIKKHKVKFDLERYHVTIAENTPIGATILTVRAVTGVRRGKLEERRLDKKSSKRVVYSIGNVDGNRHFKISKHTGKITTKVAMDYEKVKQYRLTIFAKDTKKRDESGRYEFDEAYIFVLVSDVNDNAPRFVLNSYQEVISENATVDSEILRVTATDADSGINGEIHYRIDHGNSNDTFELDDKHGVLKLQQRLTTQVPDFYNLTIFAMDHGVPFLISRPTFI</sequence>
<dbReference type="GO" id="GO:0016477">
    <property type="term" value="P:cell migration"/>
    <property type="evidence" value="ECO:0007669"/>
    <property type="project" value="TreeGrafter"/>
</dbReference>
<dbReference type="InterPro" id="IPR039808">
    <property type="entry name" value="Cadherin"/>
</dbReference>
<keyword evidence="9" id="KW-0472">Membrane</keyword>
<keyword evidence="3" id="KW-0812">Transmembrane</keyword>
<dbReference type="GO" id="GO:0000902">
    <property type="term" value="P:cell morphogenesis"/>
    <property type="evidence" value="ECO:0007669"/>
    <property type="project" value="TreeGrafter"/>
</dbReference>
<feature type="domain" description="Cadherin" evidence="13">
    <location>
        <begin position="570"/>
        <end position="652"/>
    </location>
</feature>
<evidence type="ECO:0000256" key="9">
    <source>
        <dbReference type="ARBA" id="ARBA00023136"/>
    </source>
</evidence>
<evidence type="ECO:0000256" key="8">
    <source>
        <dbReference type="ARBA" id="ARBA00022989"/>
    </source>
</evidence>
<keyword evidence="7" id="KW-0130">Cell adhesion</keyword>
<dbReference type="GO" id="GO:0007043">
    <property type="term" value="P:cell-cell junction assembly"/>
    <property type="evidence" value="ECO:0007669"/>
    <property type="project" value="TreeGrafter"/>
</dbReference>
<dbReference type="GO" id="GO:0034332">
    <property type="term" value="P:adherens junction organization"/>
    <property type="evidence" value="ECO:0007669"/>
    <property type="project" value="TreeGrafter"/>
</dbReference>
<evidence type="ECO:0000259" key="13">
    <source>
        <dbReference type="PROSITE" id="PS50268"/>
    </source>
</evidence>
<dbReference type="PROSITE" id="PS50268">
    <property type="entry name" value="CADHERIN_2"/>
    <property type="match status" value="5"/>
</dbReference>
<dbReference type="CDD" id="cd11304">
    <property type="entry name" value="Cadherin_repeat"/>
    <property type="match status" value="5"/>
</dbReference>
<dbReference type="InterPro" id="IPR013980">
    <property type="entry name" value="MANSC_dom"/>
</dbReference>
<feature type="domain" description="Cadherin" evidence="13">
    <location>
        <begin position="449"/>
        <end position="569"/>
    </location>
</feature>
<keyword evidence="8" id="KW-1133">Transmembrane helix</keyword>
<keyword evidence="10" id="KW-1015">Disulfide bond</keyword>
<comment type="subcellular location">
    <subcellularLocation>
        <location evidence="1">Membrane</location>
    </subcellularLocation>
</comment>
<evidence type="ECO:0000313" key="15">
    <source>
        <dbReference type="Proteomes" id="UP000225706"/>
    </source>
</evidence>
<evidence type="ECO:0000256" key="3">
    <source>
        <dbReference type="ARBA" id="ARBA00022692"/>
    </source>
</evidence>
<comment type="caution">
    <text evidence="14">The sequence shown here is derived from an EMBL/GenBank/DDBJ whole genome shotgun (WGS) entry which is preliminary data.</text>
</comment>
<dbReference type="SMART" id="SM00112">
    <property type="entry name" value="CA"/>
    <property type="match status" value="5"/>
</dbReference>
<proteinExistence type="predicted"/>
<dbReference type="GO" id="GO:0005912">
    <property type="term" value="C:adherens junction"/>
    <property type="evidence" value="ECO:0007669"/>
    <property type="project" value="TreeGrafter"/>
</dbReference>
<keyword evidence="6 12" id="KW-0106">Calcium</keyword>
<dbReference type="InterPro" id="IPR015919">
    <property type="entry name" value="Cadherin-like_sf"/>
</dbReference>
<keyword evidence="14" id="KW-0675">Receptor</keyword>
<dbReference type="GO" id="GO:0008013">
    <property type="term" value="F:beta-catenin binding"/>
    <property type="evidence" value="ECO:0007669"/>
    <property type="project" value="TreeGrafter"/>
</dbReference>
<dbReference type="GO" id="GO:0045296">
    <property type="term" value="F:cadherin binding"/>
    <property type="evidence" value="ECO:0007669"/>
    <property type="project" value="TreeGrafter"/>
</dbReference>
<accession>A0A2B4S959</accession>
<name>A0A2B4S959_STYPI</name>
<evidence type="ECO:0000256" key="2">
    <source>
        <dbReference type="ARBA" id="ARBA00022536"/>
    </source>
</evidence>
<dbReference type="PANTHER" id="PTHR24027:SF438">
    <property type="entry name" value="CADHERIN 23"/>
    <property type="match status" value="1"/>
</dbReference>
<keyword evidence="5" id="KW-0677">Repeat</keyword>
<dbReference type="GO" id="GO:0007156">
    <property type="term" value="P:homophilic cell adhesion via plasma membrane adhesion molecules"/>
    <property type="evidence" value="ECO:0007669"/>
    <property type="project" value="InterPro"/>
</dbReference>
<evidence type="ECO:0000313" key="14">
    <source>
        <dbReference type="EMBL" id="PFX25926.1"/>
    </source>
</evidence>
<keyword evidence="2" id="KW-0245">EGF-like domain</keyword>
<dbReference type="GO" id="GO:0044331">
    <property type="term" value="P:cell-cell adhesion mediated by cadherin"/>
    <property type="evidence" value="ECO:0007669"/>
    <property type="project" value="TreeGrafter"/>
</dbReference>
<dbReference type="AlphaFoldDB" id="A0A2B4S959"/>
<dbReference type="PRINTS" id="PR00205">
    <property type="entry name" value="CADHERIN"/>
</dbReference>
<reference evidence="15" key="1">
    <citation type="journal article" date="2017" name="bioRxiv">
        <title>Comparative analysis of the genomes of Stylophora pistillata and Acropora digitifera provides evidence for extensive differences between species of corals.</title>
        <authorList>
            <person name="Voolstra C.R."/>
            <person name="Li Y."/>
            <person name="Liew Y.J."/>
            <person name="Baumgarten S."/>
            <person name="Zoccola D."/>
            <person name="Flot J.-F."/>
            <person name="Tambutte S."/>
            <person name="Allemand D."/>
            <person name="Aranda M."/>
        </authorList>
    </citation>
    <scope>NUCLEOTIDE SEQUENCE [LARGE SCALE GENOMIC DNA]</scope>
</reference>
<gene>
    <name evidence="14" type="primary">Celsr3</name>
    <name evidence="14" type="ORF">AWC38_SpisGene9425</name>
</gene>
<dbReference type="PROSITE" id="PS00232">
    <property type="entry name" value="CADHERIN_1"/>
    <property type="match status" value="2"/>
</dbReference>
<feature type="domain" description="Cadherin" evidence="13">
    <location>
        <begin position="344"/>
        <end position="448"/>
    </location>
</feature>
<dbReference type="FunFam" id="2.60.40.60:FF:000013">
    <property type="entry name" value="Cadherin EGF LAG seven-pass G-type receptor"/>
    <property type="match status" value="1"/>
</dbReference>
<evidence type="ECO:0000256" key="10">
    <source>
        <dbReference type="ARBA" id="ARBA00023157"/>
    </source>
</evidence>
<dbReference type="FunFam" id="2.60.40.60:FF:000116">
    <property type="entry name" value="Dachsous cadherin-related 2"/>
    <property type="match status" value="1"/>
</dbReference>
<evidence type="ECO:0000256" key="4">
    <source>
        <dbReference type="ARBA" id="ARBA00022729"/>
    </source>
</evidence>
<dbReference type="InterPro" id="IPR002126">
    <property type="entry name" value="Cadherin-like_dom"/>
</dbReference>
<dbReference type="Pfam" id="PF00028">
    <property type="entry name" value="Cadherin"/>
    <property type="match status" value="5"/>
</dbReference>
<evidence type="ECO:0000256" key="7">
    <source>
        <dbReference type="ARBA" id="ARBA00022889"/>
    </source>
</evidence>
<feature type="domain" description="Cadherin" evidence="13">
    <location>
        <begin position="135"/>
        <end position="243"/>
    </location>
</feature>
<evidence type="ECO:0000256" key="5">
    <source>
        <dbReference type="ARBA" id="ARBA00022737"/>
    </source>
</evidence>